<feature type="binding site" evidence="18">
    <location>
        <position position="213"/>
    </location>
    <ligand>
        <name>Mg(2+)</name>
        <dbReference type="ChEBI" id="CHEBI:18420"/>
    </ligand>
</feature>
<dbReference type="Proteomes" id="UP000000593">
    <property type="component" value="Chromosome 2"/>
</dbReference>
<evidence type="ECO:0000256" key="19">
    <source>
        <dbReference type="PIRSR" id="PIRSR605478-5"/>
    </source>
</evidence>
<dbReference type="InterPro" id="IPR005475">
    <property type="entry name" value="Transketolase-like_Pyr-bd"/>
</dbReference>
<dbReference type="GO" id="GO:0009052">
    <property type="term" value="P:pentose-phosphate shunt, non-oxidative branch"/>
    <property type="evidence" value="ECO:0007669"/>
    <property type="project" value="UniProtKB-ARBA"/>
</dbReference>
<dbReference type="STRING" id="298386.PBPRB0058"/>
<dbReference type="NCBIfam" id="TIGR00232">
    <property type="entry name" value="tktlase_bact"/>
    <property type="match status" value="1"/>
</dbReference>
<feature type="binding site" evidence="16">
    <location>
        <position position="54"/>
    </location>
    <ligand>
        <name>substrate</name>
    </ligand>
</feature>
<evidence type="ECO:0000256" key="16">
    <source>
        <dbReference type="PIRSR" id="PIRSR605478-2"/>
    </source>
</evidence>
<feature type="binding site" evidence="18">
    <location>
        <position position="215"/>
    </location>
    <ligand>
        <name>Mg(2+)</name>
        <dbReference type="ChEBI" id="CHEBI:18420"/>
    </ligand>
</feature>
<evidence type="ECO:0000256" key="13">
    <source>
        <dbReference type="ARBA" id="ARBA00049473"/>
    </source>
</evidence>
<feature type="binding site" evidence="17">
    <location>
        <position position="213"/>
    </location>
    <ligand>
        <name>thiamine diphosphate</name>
        <dbReference type="ChEBI" id="CHEBI:58937"/>
    </ligand>
</feature>
<dbReference type="SMART" id="SM00861">
    <property type="entry name" value="Transket_pyr"/>
    <property type="match status" value="1"/>
</dbReference>
<evidence type="ECO:0000313" key="22">
    <source>
        <dbReference type="EMBL" id="CAG21931.1"/>
    </source>
</evidence>
<evidence type="ECO:0000256" key="15">
    <source>
        <dbReference type="PIRSR" id="PIRSR605478-1"/>
    </source>
</evidence>
<feature type="binding site" evidence="17">
    <location>
        <position position="184"/>
    </location>
    <ligand>
        <name>thiamine diphosphate</name>
        <dbReference type="ChEBI" id="CHEBI:58937"/>
    </ligand>
</feature>
<dbReference type="InterPro" id="IPR055152">
    <property type="entry name" value="Transketolase-like_C_2"/>
</dbReference>
<dbReference type="GO" id="GO:0005829">
    <property type="term" value="C:cytosol"/>
    <property type="evidence" value="ECO:0007669"/>
    <property type="project" value="TreeGrafter"/>
</dbReference>
<comment type="cofactor">
    <cofactor evidence="3">
        <name>Co(2+)</name>
        <dbReference type="ChEBI" id="CHEBI:48828"/>
    </cofactor>
</comment>
<evidence type="ECO:0000256" key="17">
    <source>
        <dbReference type="PIRSR" id="PIRSR605478-3"/>
    </source>
</evidence>
<dbReference type="PROSITE" id="PS00802">
    <property type="entry name" value="TRANSKETOLASE_2"/>
    <property type="match status" value="1"/>
</dbReference>
<dbReference type="EMBL" id="CR378675">
    <property type="protein sequence ID" value="CAG21931.1"/>
    <property type="molecule type" value="Genomic_DNA"/>
</dbReference>
<comment type="function">
    <text evidence="4 20">Catalyzes the transfer of a two-carbon ketol group from a ketose donor to an aldose acceptor, via a covalent intermediate with the cofactor thiamine pyrophosphate.</text>
</comment>
<comment type="cofactor">
    <cofactor evidence="17">
        <name>thiamine diphosphate</name>
        <dbReference type="ChEBI" id="CHEBI:58937"/>
    </cofactor>
    <text evidence="17">Binds 1 thiamine pyrophosphate per subunit. During the reaction, the substrate forms a covalent intermediate with the cofactor.</text>
</comment>
<dbReference type="CDD" id="cd02012">
    <property type="entry name" value="TPP_TK"/>
    <property type="match status" value="1"/>
</dbReference>
<comment type="subunit">
    <text evidence="6 20">Homodimer.</text>
</comment>
<comment type="cofactor">
    <cofactor evidence="1">
        <name>Ca(2+)</name>
        <dbReference type="ChEBI" id="CHEBI:29108"/>
    </cofactor>
</comment>
<dbReference type="GO" id="GO:0004802">
    <property type="term" value="F:transketolase activity"/>
    <property type="evidence" value="ECO:0007669"/>
    <property type="project" value="UniProtKB-UniRule"/>
</dbReference>
<evidence type="ECO:0000256" key="5">
    <source>
        <dbReference type="ARBA" id="ARBA00007131"/>
    </source>
</evidence>
<feature type="domain" description="Transketolase-like pyrimidine-binding" evidence="21">
    <location>
        <begin position="383"/>
        <end position="554"/>
    </location>
</feature>
<dbReference type="CDD" id="cd07033">
    <property type="entry name" value="TPP_PYR_DXS_TK_like"/>
    <property type="match status" value="1"/>
</dbReference>
<dbReference type="InterPro" id="IPR029061">
    <property type="entry name" value="THDP-binding"/>
</dbReference>
<dbReference type="Pfam" id="PF00456">
    <property type="entry name" value="Transketolase_N"/>
    <property type="match status" value="1"/>
</dbReference>
<dbReference type="InterPro" id="IPR020826">
    <property type="entry name" value="Transketolase_BS"/>
</dbReference>
<evidence type="ECO:0000256" key="18">
    <source>
        <dbReference type="PIRSR" id="PIRSR605478-4"/>
    </source>
</evidence>
<comment type="catalytic activity">
    <reaction evidence="13 20">
        <text>D-sedoheptulose 7-phosphate + D-glyceraldehyde 3-phosphate = aldehydo-D-ribose 5-phosphate + D-xylulose 5-phosphate</text>
        <dbReference type="Rhea" id="RHEA:10508"/>
        <dbReference type="ChEBI" id="CHEBI:57483"/>
        <dbReference type="ChEBI" id="CHEBI:57737"/>
        <dbReference type="ChEBI" id="CHEBI:58273"/>
        <dbReference type="ChEBI" id="CHEBI:59776"/>
        <dbReference type="EC" id="2.2.1.1"/>
    </reaction>
</comment>
<feature type="binding site" evidence="16">
    <location>
        <position position="502"/>
    </location>
    <ligand>
        <name>substrate</name>
    </ligand>
</feature>
<dbReference type="FunFam" id="3.40.50.970:FF:000004">
    <property type="entry name" value="Transketolase"/>
    <property type="match status" value="1"/>
</dbReference>
<feature type="binding site" evidence="16">
    <location>
        <position position="490"/>
    </location>
    <ligand>
        <name>substrate</name>
    </ligand>
</feature>
<proteinExistence type="inferred from homology"/>
<dbReference type="FunFam" id="3.40.50.970:FF:000003">
    <property type="entry name" value="Transketolase"/>
    <property type="match status" value="1"/>
</dbReference>
<feature type="binding site" evidence="16">
    <location>
        <position position="498"/>
    </location>
    <ligand>
        <name>substrate</name>
    </ligand>
</feature>
<dbReference type="GO" id="GO:0046872">
    <property type="term" value="F:metal ion binding"/>
    <property type="evidence" value="ECO:0007669"/>
    <property type="project" value="UniProtKB-KW"/>
</dbReference>
<feature type="binding site" evidence="16">
    <location>
        <position position="289"/>
    </location>
    <ligand>
        <name>substrate</name>
    </ligand>
</feature>
<dbReference type="FunFam" id="3.40.50.920:FF:000003">
    <property type="entry name" value="Transketolase"/>
    <property type="match status" value="1"/>
</dbReference>
<dbReference type="PANTHER" id="PTHR43522">
    <property type="entry name" value="TRANSKETOLASE"/>
    <property type="match status" value="1"/>
</dbReference>
<dbReference type="AlphaFoldDB" id="Q6LLF1"/>
<feature type="binding site" evidence="17">
    <location>
        <position position="94"/>
    </location>
    <ligand>
        <name>thiamine diphosphate</name>
        <dbReference type="ChEBI" id="CHEBI:58937"/>
    </ligand>
</feature>
<dbReference type="Pfam" id="PF22613">
    <property type="entry name" value="Transketolase_C_1"/>
    <property type="match status" value="1"/>
</dbReference>
<evidence type="ECO:0000256" key="4">
    <source>
        <dbReference type="ARBA" id="ARBA00002931"/>
    </source>
</evidence>
<feature type="binding site" evidence="17">
    <location>
        <position position="289"/>
    </location>
    <ligand>
        <name>thiamine diphosphate</name>
        <dbReference type="ChEBI" id="CHEBI:58937"/>
    </ligand>
</feature>
<accession>Q6LLF1</accession>
<feature type="binding site" evidence="16">
    <location>
        <position position="386"/>
    </location>
    <ligand>
        <name>substrate</name>
    </ligand>
</feature>
<reference evidence="23" key="1">
    <citation type="journal article" date="2005" name="Science">
        <title>Life at depth: Photobacterium profundum genome sequence and expression analysis.</title>
        <authorList>
            <person name="Vezzi A."/>
            <person name="Campanaro S."/>
            <person name="D'Angelo M."/>
            <person name="Simonato F."/>
            <person name="Vitulo N."/>
            <person name="Lauro F.M."/>
            <person name="Cestaro A."/>
            <person name="Malacrida G."/>
            <person name="Simionati B."/>
            <person name="Cannata N."/>
            <person name="Romualdi C."/>
            <person name="Bartlett D.H."/>
            <person name="Valle G."/>
        </authorList>
    </citation>
    <scope>NUCLEOTIDE SEQUENCE [LARGE SCALE GENOMIC DNA]</scope>
    <source>
        <strain evidence="23">ATCC BAA-1253 / SS9</strain>
    </source>
</reference>
<evidence type="ECO:0000256" key="10">
    <source>
        <dbReference type="ARBA" id="ARBA00022837"/>
    </source>
</evidence>
<evidence type="ECO:0000256" key="12">
    <source>
        <dbReference type="ARBA" id="ARBA00023052"/>
    </source>
</evidence>
<dbReference type="SUPFAM" id="SSF52922">
    <property type="entry name" value="TK C-terminal domain-like"/>
    <property type="match status" value="1"/>
</dbReference>
<comment type="similarity">
    <text evidence="5 20">Belongs to the transketolase family.</text>
</comment>
<keyword evidence="8 20" id="KW-0808">Transferase</keyword>
<dbReference type="KEGG" id="ppr:PBPRB0058"/>
<protein>
    <recommendedName>
        <fullName evidence="7 14">Transketolase</fullName>
        <ecNumber evidence="7 14">2.2.1.1</ecNumber>
    </recommendedName>
</protein>
<keyword evidence="9 18" id="KW-0479">Metal-binding</keyword>
<evidence type="ECO:0000256" key="6">
    <source>
        <dbReference type="ARBA" id="ARBA00011738"/>
    </source>
</evidence>
<evidence type="ECO:0000256" key="8">
    <source>
        <dbReference type="ARBA" id="ARBA00022679"/>
    </source>
</evidence>
<evidence type="ECO:0000259" key="21">
    <source>
        <dbReference type="SMART" id="SM00861"/>
    </source>
</evidence>
<organism evidence="22 23">
    <name type="scientific">Photobacterium profundum (strain SS9)</name>
    <dbReference type="NCBI Taxonomy" id="298386"/>
    <lineage>
        <taxon>Bacteria</taxon>
        <taxon>Pseudomonadati</taxon>
        <taxon>Pseudomonadota</taxon>
        <taxon>Gammaproteobacteria</taxon>
        <taxon>Vibrionales</taxon>
        <taxon>Vibrionaceae</taxon>
        <taxon>Photobacterium</taxon>
    </lineage>
</organism>
<feature type="site" description="Important for catalytic activity" evidence="19">
    <location>
        <position position="54"/>
    </location>
</feature>
<dbReference type="InterPro" id="IPR033247">
    <property type="entry name" value="Transketolase_fam"/>
</dbReference>
<sequence length="693" mass="75245">MYFRKRPSSRFLTFESFEFFGEINMEQNGLSRKVLANAIRALSMDGVQQANSGHPGAPMGMADIAEVLWRSHMNHNPQNPQWADRDRFILSNGHGSMLIYSLLHLTGYDLSISDLKNFRQLHSKTPGHPEYGYAPGIETTTGPLGQGLTNAVGMAIAEKAMADQFNRDGHKVVDHHTYTFLGDGCMMEGISHEASSLAGTLGLGKLVAFWDDNGISIDGKVEGWFTDDTPKRFEAYGWHVIPAVDGHDADAINAAIEAAKAETGKPTLICAKTIIGFGSPNKAGTHDCHGAPLGAEEIAAAREFLGWNHGPFEIPTDIAAEWDAKEAGSTKESAWDEKFAAYAAAHPALAAEFKRRTVGDLPANWEAETSKIIADLQANPANIASRKASQNALEAFGKLVPEFMGGSADLAPSNLTMWSGSKALEAGDFSGNYIHYGVREFAMTAIINGMALHGGFVPYGATFLMFMEYARNAMRMAALMKIQNIQVYTHDSIGLGEDGPTHQPVEQIASLRLTPNMSTWRPCDQVESAVAWKLAIERKDGPTALIFSRQNLAQQPRTDAQVANIAKGGYILKDCEGKPELILIATGSEVELVTEAYAQLTAEGRKVRVVSMPATDTYDKQDAAYRESVLPSDVTARIAVEAGIADFWYKFVGFDGRIIGMTTFGESAPAGELFKMFGFTVENVVNTAKELLA</sequence>
<evidence type="ECO:0000256" key="2">
    <source>
        <dbReference type="ARBA" id="ARBA00001936"/>
    </source>
</evidence>
<keyword evidence="10 20" id="KW-0106">Calcium</keyword>
<feature type="site" description="Important for catalytic activity" evidence="19">
    <location>
        <position position="289"/>
    </location>
</feature>
<dbReference type="PROSITE" id="PS00801">
    <property type="entry name" value="TRANSKETOLASE_1"/>
    <property type="match status" value="1"/>
</dbReference>
<feature type="binding site" evidence="16">
    <location>
        <position position="413"/>
    </location>
    <ligand>
        <name>substrate</name>
    </ligand>
</feature>
<dbReference type="SUPFAM" id="SSF52518">
    <property type="entry name" value="Thiamin diphosphate-binding fold (THDP-binding)"/>
    <property type="match status" value="2"/>
</dbReference>
<dbReference type="eggNOG" id="COG0021">
    <property type="taxonomic scope" value="Bacteria"/>
</dbReference>
<dbReference type="Pfam" id="PF02779">
    <property type="entry name" value="Transket_pyr"/>
    <property type="match status" value="1"/>
</dbReference>
<dbReference type="InterPro" id="IPR009014">
    <property type="entry name" value="Transketo_C/PFOR_II"/>
</dbReference>
<evidence type="ECO:0000256" key="20">
    <source>
        <dbReference type="RuleBase" id="RU004996"/>
    </source>
</evidence>
<keyword evidence="23" id="KW-1185">Reference proteome</keyword>
<dbReference type="InterPro" id="IPR049557">
    <property type="entry name" value="Transketolase_CS"/>
</dbReference>
<dbReference type="Gene3D" id="3.40.50.970">
    <property type="match status" value="2"/>
</dbReference>
<evidence type="ECO:0000256" key="1">
    <source>
        <dbReference type="ARBA" id="ARBA00001913"/>
    </source>
</evidence>
<evidence type="ECO:0000256" key="9">
    <source>
        <dbReference type="ARBA" id="ARBA00022723"/>
    </source>
</evidence>
<dbReference type="PANTHER" id="PTHR43522:SF2">
    <property type="entry name" value="TRANSKETOLASE 1-RELATED"/>
    <property type="match status" value="1"/>
</dbReference>
<evidence type="ECO:0000256" key="7">
    <source>
        <dbReference type="ARBA" id="ARBA00013152"/>
    </source>
</evidence>
<gene>
    <name evidence="22" type="primary">Y3310</name>
    <name evidence="22" type="ordered locus">PBPRB0058</name>
</gene>
<comment type="cofactor">
    <cofactor evidence="2">
        <name>Mn(2+)</name>
        <dbReference type="ChEBI" id="CHEBI:29035"/>
    </cofactor>
</comment>
<comment type="cofactor">
    <cofactor evidence="20">
        <name>Mg(2+)</name>
        <dbReference type="ChEBI" id="CHEBI:18420"/>
    </cofactor>
    <cofactor evidence="20">
        <name>Ca(2+)</name>
        <dbReference type="ChEBI" id="CHEBI:29108"/>
    </cofactor>
    <cofactor evidence="20">
        <name>Mn(2+)</name>
        <dbReference type="ChEBI" id="CHEBI:29035"/>
    </cofactor>
    <cofactor evidence="20">
        <name>Co(2+)</name>
        <dbReference type="ChEBI" id="CHEBI:48828"/>
    </cofactor>
    <text evidence="20">Binds 1 Mg(2+) ion per subunit. Can also utilize other divalent metal cations, such as Ca(2+), Mn(2+) and Co(2+).</text>
</comment>
<evidence type="ECO:0000256" key="11">
    <source>
        <dbReference type="ARBA" id="ARBA00022842"/>
    </source>
</evidence>
<feature type="binding site" evidence="17">
    <location>
        <position position="466"/>
    </location>
    <ligand>
        <name>thiamine diphosphate</name>
        <dbReference type="ChEBI" id="CHEBI:58937"/>
    </ligand>
</feature>
<evidence type="ECO:0000256" key="3">
    <source>
        <dbReference type="ARBA" id="ARBA00001941"/>
    </source>
</evidence>
<feature type="binding site" evidence="16">
    <location>
        <position position="549"/>
    </location>
    <ligand>
        <name>substrate</name>
    </ligand>
</feature>
<feature type="binding site" evidence="17">
    <location>
        <begin position="142"/>
        <end position="144"/>
    </location>
    <ligand>
        <name>thiamine diphosphate</name>
        <dbReference type="ChEBI" id="CHEBI:58937"/>
    </ligand>
</feature>
<feature type="binding site" evidence="18">
    <location>
        <position position="183"/>
    </location>
    <ligand>
        <name>Mg(2+)</name>
        <dbReference type="ChEBI" id="CHEBI:18420"/>
    </ligand>
</feature>
<comment type="cofactor">
    <cofactor evidence="18">
        <name>Mg(2+)</name>
        <dbReference type="ChEBI" id="CHEBI:18420"/>
    </cofactor>
    <text evidence="18">Binds 1 Mg(2+) ion per subunit. Can also utilize other divalent metal cations, such as Ca(2+), Mn(2+) and Co(2+).</text>
</comment>
<feature type="active site" description="Proton donor" evidence="15">
    <location>
        <position position="440"/>
    </location>
</feature>
<evidence type="ECO:0000256" key="14">
    <source>
        <dbReference type="NCBIfam" id="TIGR00232"/>
    </source>
</evidence>
<dbReference type="Gene3D" id="3.40.50.920">
    <property type="match status" value="1"/>
</dbReference>
<keyword evidence="12 17" id="KW-0786">Thiamine pyrophosphate</keyword>
<name>Q6LLF1_PHOPR</name>
<keyword evidence="11 18" id="KW-0460">Magnesium</keyword>
<dbReference type="InterPro" id="IPR005478">
    <property type="entry name" value="Transketolase_bac-like"/>
</dbReference>
<dbReference type="InterPro" id="IPR005474">
    <property type="entry name" value="Transketolase_N"/>
</dbReference>
<dbReference type="HOGENOM" id="CLU_009227_0_0_6"/>
<evidence type="ECO:0000313" key="23">
    <source>
        <dbReference type="Proteomes" id="UP000000593"/>
    </source>
</evidence>
<dbReference type="EC" id="2.2.1.1" evidence="7 14"/>